<comment type="caution">
    <text evidence="9">The sequence shown here is derived from an EMBL/GenBank/DDBJ whole genome shotgun (WGS) entry which is preliminary data.</text>
</comment>
<dbReference type="InterPro" id="IPR012944">
    <property type="entry name" value="SusD_RagB_dom"/>
</dbReference>
<keyword evidence="5" id="KW-0998">Cell outer membrane</keyword>
<evidence type="ECO:0000256" key="3">
    <source>
        <dbReference type="ARBA" id="ARBA00022729"/>
    </source>
</evidence>
<dbReference type="Gene3D" id="1.25.40.390">
    <property type="match status" value="1"/>
</dbReference>
<proteinExistence type="inferred from homology"/>
<sequence length="575" mass="64454">MKKLKYLALSAIALLFASCESFLDTENYTEKNTSNYPQTLADAQQVIAGIYNNLSVVNANPQYSFHMVSELASDDRFGGGGINDRQLQAIDLLMAPGTDMMRQFWIDRYAGIQRANNAIETLGNCTGYESENQKNQMIGEAHFLRAFYYYELASLFENIPLIISTATSGTTPQADPAETWSQIISDLKSAIELMPAQKTTTANAGHVDKYAAEAMMARAFLFYTGFYKKTDITLPDGSTVSKNDVIGWIDDCANNSGYSLVPDYRNLWAYSNRLTKEDYTYTKGQNLKWVEDDNAVNPESMFAIKYSKFASWSTTIGYSNGYALFFGVRGSQDLGNTFPFGQGWGAGPVSPALWKDWTAAEPQDMRRQASVCNIPSELPKYTKGGWTDFVQETDFYDKKNSPISSKKTSGDGYWETFEQDMYSYSTVNFQLSNIHDLVLIRFADVLLMQSELKQDVSGINKVRERSGLDPIGTYSDDALRNERRWELSFEGVRWNDIRRWHIAETALAVQNNQAVYFQGQADKNVTTNNGGGYVARYTATNGGFFPIPESEISLSGGVYKQNAGWESGTLYSGWK</sequence>
<keyword evidence="4" id="KW-0472">Membrane</keyword>
<dbReference type="GO" id="GO:0009279">
    <property type="term" value="C:cell outer membrane"/>
    <property type="evidence" value="ECO:0007669"/>
    <property type="project" value="UniProtKB-SubCell"/>
</dbReference>
<feature type="signal peptide" evidence="6">
    <location>
        <begin position="1"/>
        <end position="23"/>
    </location>
</feature>
<dbReference type="InterPro" id="IPR033985">
    <property type="entry name" value="SusD-like_N"/>
</dbReference>
<keyword evidence="3 6" id="KW-0732">Signal</keyword>
<dbReference type="SUPFAM" id="SSF48452">
    <property type="entry name" value="TPR-like"/>
    <property type="match status" value="1"/>
</dbReference>
<dbReference type="STRING" id="1121485.GCA_000426485_03279"/>
<reference evidence="9 10" key="1">
    <citation type="submission" date="2019-03" db="EMBL/GenBank/DDBJ databases">
        <title>San Antonio Military Medical Center submission to MRSN (WRAIR), pending publication.</title>
        <authorList>
            <person name="Blyth D.M."/>
            <person name="Mccarthy S.L."/>
            <person name="Schall S.E."/>
            <person name="Stam J.A."/>
            <person name="Ong A.C."/>
            <person name="Mcgann P.T."/>
        </authorList>
    </citation>
    <scope>NUCLEOTIDE SEQUENCE [LARGE SCALE GENOMIC DNA]</scope>
    <source>
        <strain evidence="9 10">MRSN571793</strain>
    </source>
</reference>
<dbReference type="Pfam" id="PF07980">
    <property type="entry name" value="SusD_RagB"/>
    <property type="match status" value="1"/>
</dbReference>
<organism evidence="9 10">
    <name type="scientific">Dysgonomonas capnocytophagoides</name>
    <dbReference type="NCBI Taxonomy" id="45254"/>
    <lineage>
        <taxon>Bacteria</taxon>
        <taxon>Pseudomonadati</taxon>
        <taxon>Bacteroidota</taxon>
        <taxon>Bacteroidia</taxon>
        <taxon>Bacteroidales</taxon>
        <taxon>Dysgonomonadaceae</taxon>
        <taxon>Dysgonomonas</taxon>
    </lineage>
</organism>
<feature type="chain" id="PRO_5021391615" evidence="6">
    <location>
        <begin position="24"/>
        <end position="575"/>
    </location>
</feature>
<evidence type="ECO:0000313" key="10">
    <source>
        <dbReference type="Proteomes" id="UP000297861"/>
    </source>
</evidence>
<gene>
    <name evidence="9" type="ORF">E2605_12150</name>
</gene>
<accession>A0A4Y8L0N8</accession>
<dbReference type="EMBL" id="SOML01000007">
    <property type="protein sequence ID" value="TFD95588.1"/>
    <property type="molecule type" value="Genomic_DNA"/>
</dbReference>
<evidence type="ECO:0000259" key="7">
    <source>
        <dbReference type="Pfam" id="PF07980"/>
    </source>
</evidence>
<evidence type="ECO:0000256" key="6">
    <source>
        <dbReference type="SAM" id="SignalP"/>
    </source>
</evidence>
<dbReference type="Proteomes" id="UP000297861">
    <property type="component" value="Unassembled WGS sequence"/>
</dbReference>
<dbReference type="Pfam" id="PF14322">
    <property type="entry name" value="SusD-like_3"/>
    <property type="match status" value="1"/>
</dbReference>
<name>A0A4Y8L0N8_9BACT</name>
<keyword evidence="10" id="KW-1185">Reference proteome</keyword>
<evidence type="ECO:0000256" key="2">
    <source>
        <dbReference type="ARBA" id="ARBA00006275"/>
    </source>
</evidence>
<feature type="domain" description="RagB/SusD" evidence="7">
    <location>
        <begin position="383"/>
        <end position="565"/>
    </location>
</feature>
<dbReference type="InterPro" id="IPR011990">
    <property type="entry name" value="TPR-like_helical_dom_sf"/>
</dbReference>
<evidence type="ECO:0000256" key="5">
    <source>
        <dbReference type="ARBA" id="ARBA00023237"/>
    </source>
</evidence>
<dbReference type="RefSeq" id="WP_026627084.1">
    <property type="nucleotide sequence ID" value="NZ_JAWZLG010000027.1"/>
</dbReference>
<feature type="domain" description="SusD-like N-terminal" evidence="8">
    <location>
        <begin position="22"/>
        <end position="221"/>
    </location>
</feature>
<evidence type="ECO:0000259" key="8">
    <source>
        <dbReference type="Pfam" id="PF14322"/>
    </source>
</evidence>
<dbReference type="PROSITE" id="PS51257">
    <property type="entry name" value="PROKAR_LIPOPROTEIN"/>
    <property type="match status" value="1"/>
</dbReference>
<dbReference type="OrthoDB" id="618454at2"/>
<evidence type="ECO:0000313" key="9">
    <source>
        <dbReference type="EMBL" id="TFD95588.1"/>
    </source>
</evidence>
<dbReference type="AlphaFoldDB" id="A0A4Y8L0N8"/>
<evidence type="ECO:0000256" key="4">
    <source>
        <dbReference type="ARBA" id="ARBA00023136"/>
    </source>
</evidence>
<protein>
    <submittedName>
        <fullName evidence="9">RagB/SusD family nutrient uptake outer membrane protein</fullName>
    </submittedName>
</protein>
<evidence type="ECO:0000256" key="1">
    <source>
        <dbReference type="ARBA" id="ARBA00004442"/>
    </source>
</evidence>
<comment type="similarity">
    <text evidence="2">Belongs to the SusD family.</text>
</comment>
<comment type="subcellular location">
    <subcellularLocation>
        <location evidence="1">Cell outer membrane</location>
    </subcellularLocation>
</comment>